<dbReference type="PROSITE" id="PS51257">
    <property type="entry name" value="PROKAR_LIPOPROTEIN"/>
    <property type="match status" value="1"/>
</dbReference>
<evidence type="ECO:0000313" key="1">
    <source>
        <dbReference type="EMBL" id="KYQ51139.1"/>
    </source>
</evidence>
<organism evidence="1 2">
    <name type="scientific">Mycetomoellerius zeteki</name>
    <dbReference type="NCBI Taxonomy" id="64791"/>
    <lineage>
        <taxon>Eukaryota</taxon>
        <taxon>Metazoa</taxon>
        <taxon>Ecdysozoa</taxon>
        <taxon>Arthropoda</taxon>
        <taxon>Hexapoda</taxon>
        <taxon>Insecta</taxon>
        <taxon>Pterygota</taxon>
        <taxon>Neoptera</taxon>
        <taxon>Endopterygota</taxon>
        <taxon>Hymenoptera</taxon>
        <taxon>Apocrita</taxon>
        <taxon>Aculeata</taxon>
        <taxon>Formicoidea</taxon>
        <taxon>Formicidae</taxon>
        <taxon>Myrmicinae</taxon>
        <taxon>Mycetomoellerius</taxon>
    </lineage>
</organism>
<accession>A0A151WTA8</accession>
<dbReference type="Proteomes" id="UP000075809">
    <property type="component" value="Unassembled WGS sequence"/>
</dbReference>
<gene>
    <name evidence="1" type="ORF">ALC60_09787</name>
</gene>
<dbReference type="EMBL" id="KQ982757">
    <property type="protein sequence ID" value="KYQ51139.1"/>
    <property type="molecule type" value="Genomic_DNA"/>
</dbReference>
<proteinExistence type="predicted"/>
<sequence length="99" mass="11401">MAVFYKPSWRTNADVTPLCGVPPAVGVTSCGGAERRKPIVASTRPNHLRFCGQAIHVPLSFSWYSLTARRDRDEHSFRIDRDYIVRDRKIDDRKTLKNR</sequence>
<keyword evidence="2" id="KW-1185">Reference proteome</keyword>
<evidence type="ECO:0000313" key="2">
    <source>
        <dbReference type="Proteomes" id="UP000075809"/>
    </source>
</evidence>
<protein>
    <submittedName>
        <fullName evidence="1">Uncharacterized protein</fullName>
    </submittedName>
</protein>
<name>A0A151WTA8_9HYME</name>
<dbReference type="AlphaFoldDB" id="A0A151WTA8"/>
<reference evidence="1 2" key="1">
    <citation type="submission" date="2015-09" db="EMBL/GenBank/DDBJ databases">
        <title>Trachymyrmex zeteki WGS genome.</title>
        <authorList>
            <person name="Nygaard S."/>
            <person name="Hu H."/>
            <person name="Boomsma J."/>
            <person name="Zhang G."/>
        </authorList>
    </citation>
    <scope>NUCLEOTIDE SEQUENCE [LARGE SCALE GENOMIC DNA]</scope>
    <source>
        <strain evidence="1">Tzet28-1</strain>
        <tissue evidence="1">Whole body</tissue>
    </source>
</reference>